<dbReference type="AlphaFoldDB" id="A0A1C6TK17"/>
<evidence type="ECO:0000259" key="1">
    <source>
        <dbReference type="SMART" id="SM00960"/>
    </source>
</evidence>
<dbReference type="SUPFAM" id="SSF103196">
    <property type="entry name" value="Roadblock/LC7 domain"/>
    <property type="match status" value="1"/>
</dbReference>
<dbReference type="PANTHER" id="PTHR36222:SF1">
    <property type="entry name" value="SERINE PROTEASE INHIBITOR RV3364C"/>
    <property type="match status" value="1"/>
</dbReference>
<feature type="domain" description="Roadblock/LAMTOR2" evidence="1">
    <location>
        <begin position="8"/>
        <end position="96"/>
    </location>
</feature>
<sequence>MDAGTLMDAELSRLRSRRPEVCGAVLAGTDGLLIASDLPATEAAHLAALAAASFGLGQRFAQAATRGEFREHVVRTTDGQVVIYPAGQHALLTLVAGPDADPEELREEARAVARRTGGVFDAHRRGYDEPQPAIMAGPLAVRTPMATIPTNPLRRHTEHNRWHRPLI</sequence>
<dbReference type="RefSeq" id="WP_091652075.1">
    <property type="nucleotide sequence ID" value="NZ_FMHW01000002.1"/>
</dbReference>
<gene>
    <name evidence="2" type="ORF">GA0074692_6656</name>
</gene>
<evidence type="ECO:0000313" key="2">
    <source>
        <dbReference type="EMBL" id="SCL42101.1"/>
    </source>
</evidence>
<dbReference type="InterPro" id="IPR004942">
    <property type="entry name" value="Roadblock/LAMTOR2_dom"/>
</dbReference>
<proteinExistence type="predicted"/>
<dbReference type="InterPro" id="IPR053141">
    <property type="entry name" value="Mycobact_SerProt_Inhib_Rv3364c"/>
</dbReference>
<accession>A0A1C6TK17</accession>
<dbReference type="PANTHER" id="PTHR36222">
    <property type="entry name" value="SERINE PROTEASE INHIBITOR RV3364C"/>
    <property type="match status" value="1"/>
</dbReference>
<dbReference type="Pfam" id="PF03259">
    <property type="entry name" value="Robl_LC7"/>
    <property type="match status" value="1"/>
</dbReference>
<keyword evidence="3" id="KW-1185">Reference proteome</keyword>
<evidence type="ECO:0000313" key="3">
    <source>
        <dbReference type="Proteomes" id="UP000198959"/>
    </source>
</evidence>
<reference evidence="3" key="1">
    <citation type="submission" date="2016-06" db="EMBL/GenBank/DDBJ databases">
        <authorList>
            <person name="Varghese N."/>
            <person name="Submissions Spin"/>
        </authorList>
    </citation>
    <scope>NUCLEOTIDE SEQUENCE [LARGE SCALE GENOMIC DNA]</scope>
    <source>
        <strain evidence="3">DSM 43817</strain>
    </source>
</reference>
<dbReference type="Proteomes" id="UP000198959">
    <property type="component" value="Unassembled WGS sequence"/>
</dbReference>
<dbReference type="STRING" id="145854.GA0074692_6656"/>
<dbReference type="EMBL" id="FMHW01000002">
    <property type="protein sequence ID" value="SCL42101.1"/>
    <property type="molecule type" value="Genomic_DNA"/>
</dbReference>
<protein>
    <recommendedName>
        <fullName evidence="1">Roadblock/LAMTOR2 domain-containing protein</fullName>
    </recommendedName>
</protein>
<dbReference type="OrthoDB" id="3727201at2"/>
<organism evidence="2 3">
    <name type="scientific">Micromonospora pallida</name>
    <dbReference type="NCBI Taxonomy" id="145854"/>
    <lineage>
        <taxon>Bacteria</taxon>
        <taxon>Bacillati</taxon>
        <taxon>Actinomycetota</taxon>
        <taxon>Actinomycetes</taxon>
        <taxon>Micromonosporales</taxon>
        <taxon>Micromonosporaceae</taxon>
        <taxon>Micromonospora</taxon>
    </lineage>
</organism>
<dbReference type="SMART" id="SM00960">
    <property type="entry name" value="Robl_LC7"/>
    <property type="match status" value="1"/>
</dbReference>
<name>A0A1C6TK17_9ACTN</name>
<dbReference type="Gene3D" id="3.30.450.30">
    <property type="entry name" value="Dynein light chain 2a, cytoplasmic"/>
    <property type="match status" value="1"/>
</dbReference>